<feature type="domain" description="Ice-binding protein C-terminal" evidence="2">
    <location>
        <begin position="25"/>
        <end position="50"/>
    </location>
</feature>
<keyword evidence="4" id="KW-1185">Reference proteome</keyword>
<accession>A0ABS0XTU8</accession>
<dbReference type="NCBIfam" id="NF035944">
    <property type="entry name" value="PEPxxWA-CTERM"/>
    <property type="match status" value="1"/>
</dbReference>
<dbReference type="Proteomes" id="UP000640426">
    <property type="component" value="Unassembled WGS sequence"/>
</dbReference>
<reference evidence="4" key="1">
    <citation type="submission" date="2020-12" db="EMBL/GenBank/DDBJ databases">
        <title>Hymenobacter sp.</title>
        <authorList>
            <person name="Kim M.K."/>
        </authorList>
    </citation>
    <scope>NUCLEOTIDE SEQUENCE [LARGE SCALE GENOMIC DNA]</scope>
    <source>
        <strain evidence="4">BT553</strain>
    </source>
</reference>
<evidence type="ECO:0000313" key="4">
    <source>
        <dbReference type="Proteomes" id="UP000640426"/>
    </source>
</evidence>
<name>A0ABS0XTU8_9SPHN</name>
<feature type="transmembrane region" description="Helical" evidence="1">
    <location>
        <begin position="30"/>
        <end position="48"/>
    </location>
</feature>
<keyword evidence="1" id="KW-1133">Transmembrane helix</keyword>
<keyword evidence="1" id="KW-0472">Membrane</keyword>
<dbReference type="NCBIfam" id="TIGR02595">
    <property type="entry name" value="PEP_CTERM"/>
    <property type="match status" value="1"/>
</dbReference>
<dbReference type="Pfam" id="PF07589">
    <property type="entry name" value="PEP-CTERM"/>
    <property type="match status" value="1"/>
</dbReference>
<protein>
    <submittedName>
        <fullName evidence="3">PEPxxWA-CTERM sorting domain-containing protein</fullName>
    </submittedName>
</protein>
<evidence type="ECO:0000259" key="2">
    <source>
        <dbReference type="Pfam" id="PF07589"/>
    </source>
</evidence>
<dbReference type="InterPro" id="IPR013424">
    <property type="entry name" value="Ice-binding_C"/>
</dbReference>
<dbReference type="EMBL" id="JAELXS010000013">
    <property type="protein sequence ID" value="MBJ6123474.1"/>
    <property type="molecule type" value="Genomic_DNA"/>
</dbReference>
<organism evidence="3 4">
    <name type="scientific">Sphingomonas mollis</name>
    <dbReference type="NCBI Taxonomy" id="2795726"/>
    <lineage>
        <taxon>Bacteria</taxon>
        <taxon>Pseudomonadati</taxon>
        <taxon>Pseudomonadota</taxon>
        <taxon>Alphaproteobacteria</taxon>
        <taxon>Sphingomonadales</taxon>
        <taxon>Sphingomonadaceae</taxon>
        <taxon>Sphingomonas</taxon>
    </lineage>
</organism>
<proteinExistence type="predicted"/>
<evidence type="ECO:0000256" key="1">
    <source>
        <dbReference type="SAM" id="Phobius"/>
    </source>
</evidence>
<comment type="caution">
    <text evidence="3">The sequence shown here is derived from an EMBL/GenBank/DDBJ whole genome shotgun (WGS) entry which is preliminary data.</text>
</comment>
<gene>
    <name evidence="3" type="ORF">JAO74_16935</name>
</gene>
<evidence type="ECO:0000313" key="3">
    <source>
        <dbReference type="EMBL" id="MBJ6123474.1"/>
    </source>
</evidence>
<keyword evidence="1" id="KW-0812">Transmembrane</keyword>
<sequence length="58" mass="5934">MSLNSTGASGFSSSSTLAIPPVVAAVPEPATWAMMLIGFGMVGGAARYRRRSTKAAFV</sequence>